<keyword evidence="12 28" id="KW-0812">Transmembrane</keyword>
<keyword evidence="9" id="KW-1003">Cell membrane</keyword>
<evidence type="ECO:0000256" key="17">
    <source>
        <dbReference type="ARBA" id="ARBA00022990"/>
    </source>
</evidence>
<evidence type="ECO:0000256" key="16">
    <source>
        <dbReference type="ARBA" id="ARBA00022989"/>
    </source>
</evidence>
<evidence type="ECO:0000256" key="10">
    <source>
        <dbReference type="ARBA" id="ARBA00022481"/>
    </source>
</evidence>
<evidence type="ECO:0000256" key="28">
    <source>
        <dbReference type="SAM" id="Phobius"/>
    </source>
</evidence>
<dbReference type="InterPro" id="IPR011050">
    <property type="entry name" value="Pectin_lyase_fold/virulence"/>
</dbReference>
<evidence type="ECO:0000256" key="1">
    <source>
        <dbReference type="ARBA" id="ARBA00002001"/>
    </source>
</evidence>
<dbReference type="EMBL" id="VBQZ03000202">
    <property type="protein sequence ID" value="MXQ97834.1"/>
    <property type="molecule type" value="Genomic_DNA"/>
</dbReference>
<evidence type="ECO:0000256" key="5">
    <source>
        <dbReference type="ARBA" id="ARBA00004286"/>
    </source>
</evidence>
<keyword evidence="22 26" id="KW-0544">Nucleosome core</keyword>
<dbReference type="SUPFAM" id="SSF81296">
    <property type="entry name" value="E set domains"/>
    <property type="match status" value="6"/>
</dbReference>
<organism evidence="31 32">
    <name type="scientific">Bos mutus</name>
    <name type="common">wild yak</name>
    <dbReference type="NCBI Taxonomy" id="72004"/>
    <lineage>
        <taxon>Eukaryota</taxon>
        <taxon>Metazoa</taxon>
        <taxon>Chordata</taxon>
        <taxon>Craniata</taxon>
        <taxon>Vertebrata</taxon>
        <taxon>Euteleostomi</taxon>
        <taxon>Mammalia</taxon>
        <taxon>Eutheria</taxon>
        <taxon>Laurasiatheria</taxon>
        <taxon>Artiodactyla</taxon>
        <taxon>Ruminantia</taxon>
        <taxon>Pecora</taxon>
        <taxon>Bovidae</taxon>
        <taxon>Bovinae</taxon>
        <taxon>Bos</taxon>
    </lineage>
</organism>
<keyword evidence="13" id="KW-0732">Signal</keyword>
<dbReference type="FunFam" id="2.60.40.10:FF:002082">
    <property type="entry name" value="PKHD1, fibrocystin/polyductin"/>
    <property type="match status" value="1"/>
</dbReference>
<keyword evidence="23" id="KW-0966">Cell projection</keyword>
<comment type="subcellular location">
    <subcellularLocation>
        <location evidence="4">Cell membrane</location>
    </subcellularLocation>
    <subcellularLocation>
        <location evidence="6">Cell projection</location>
    </subcellularLocation>
    <subcellularLocation>
        <location evidence="5">Chromosome</location>
    </subcellularLocation>
    <subcellularLocation>
        <location evidence="3">Membrane</location>
        <topology evidence="3">Single-pass membrane protein</topology>
    </subcellularLocation>
    <subcellularLocation>
        <location evidence="2">Nucleus</location>
    </subcellularLocation>
</comment>
<keyword evidence="32" id="KW-1185">Reference proteome</keyword>
<dbReference type="FunFam" id="2.60.40.10:FF:001444">
    <property type="entry name" value="PKHD1, fibrocystin/polyductin"/>
    <property type="match status" value="1"/>
</dbReference>
<dbReference type="PRINTS" id="PR00623">
    <property type="entry name" value="HISTONEH4"/>
</dbReference>
<dbReference type="PROSITE" id="PS51820">
    <property type="entry name" value="PA14"/>
    <property type="match status" value="1"/>
</dbReference>
<dbReference type="CDD" id="cd00603">
    <property type="entry name" value="IPT_PCSR"/>
    <property type="match status" value="5"/>
</dbReference>
<keyword evidence="8 26" id="KW-0158">Chromosome</keyword>
<dbReference type="InterPro" id="IPR009072">
    <property type="entry name" value="Histone-fold"/>
</dbReference>
<dbReference type="Proteomes" id="UP000322234">
    <property type="component" value="Unassembled WGS sequence"/>
</dbReference>
<keyword evidence="19 28" id="KW-0472">Membrane</keyword>
<feature type="compositionally biased region" description="Basic and acidic residues" evidence="27">
    <location>
        <begin position="3742"/>
        <end position="3753"/>
    </location>
</feature>
<evidence type="ECO:0000256" key="15">
    <source>
        <dbReference type="ARBA" id="ARBA00022934"/>
    </source>
</evidence>
<evidence type="ECO:0000256" key="6">
    <source>
        <dbReference type="ARBA" id="ARBA00004316"/>
    </source>
</evidence>
<comment type="function">
    <text evidence="1 26">Core component of nucleosome. Nucleosomes wrap and compact DNA into chromatin, limiting DNA accessibility to the cellular machineries which require DNA as a template. Histones thereby play a central role in transcription regulation, DNA repair, DNA replication and chromosomal stability. DNA accessibility is regulated via a complex set of post-translational modifications of histones, also called histone code, and nucleosome remodeling.</text>
</comment>
<dbReference type="InterPro" id="IPR019809">
    <property type="entry name" value="Histone_H4_CS"/>
</dbReference>
<dbReference type="FunFam" id="2.160.20.10:FF:000133">
    <property type="entry name" value="PKHD1, fibrocystin/polyductin"/>
    <property type="match status" value="1"/>
</dbReference>
<dbReference type="FunFam" id="2.60.40.10:FF:000871">
    <property type="entry name" value="PKHD1, fibrocystin/polyductin"/>
    <property type="match status" value="1"/>
</dbReference>
<dbReference type="SUPFAM" id="SSF56988">
    <property type="entry name" value="Anthrax protective antigen"/>
    <property type="match status" value="1"/>
</dbReference>
<dbReference type="SUPFAM" id="SSF51126">
    <property type="entry name" value="Pectin lyase-like"/>
    <property type="match status" value="1"/>
</dbReference>
<dbReference type="InterPro" id="IPR052387">
    <property type="entry name" value="Fibrocystin"/>
</dbReference>
<dbReference type="Pfam" id="PF24606">
    <property type="entry name" value="CEMIP_beta-hel"/>
    <property type="match status" value="1"/>
</dbReference>
<dbReference type="InterPro" id="IPR014756">
    <property type="entry name" value="Ig_E-set"/>
</dbReference>
<evidence type="ECO:0000256" key="3">
    <source>
        <dbReference type="ARBA" id="ARBA00004167"/>
    </source>
</evidence>
<keyword evidence="21 26" id="KW-0539">Nucleus</keyword>
<dbReference type="InterPro" id="IPR013783">
    <property type="entry name" value="Ig-like_fold"/>
</dbReference>
<feature type="compositionally biased region" description="Polar residues" evidence="27">
    <location>
        <begin position="3759"/>
        <end position="3773"/>
    </location>
</feature>
<proteinExistence type="inferred from homology"/>
<dbReference type="PANTHER" id="PTHR46769">
    <property type="entry name" value="POLYCYSTIC KIDNEY AND HEPATIC DISEASE 1 (AUTOSOMAL RECESSIVE)-LIKE 1"/>
    <property type="match status" value="1"/>
</dbReference>
<evidence type="ECO:0000256" key="21">
    <source>
        <dbReference type="ARBA" id="ARBA00023242"/>
    </source>
</evidence>
<keyword evidence="24" id="KW-0379">Hydroxylation</keyword>
<dbReference type="Gene3D" id="2.60.40.10">
    <property type="entry name" value="Immunoglobulins"/>
    <property type="match status" value="5"/>
</dbReference>
<feature type="domain" description="PA14" evidence="30">
    <location>
        <begin position="408"/>
        <end position="568"/>
    </location>
</feature>
<evidence type="ECO:0000256" key="24">
    <source>
        <dbReference type="ARBA" id="ARBA00023278"/>
    </source>
</evidence>
<dbReference type="InterPro" id="IPR055401">
    <property type="entry name" value="CEMIP_beta-hel_dom"/>
</dbReference>
<keyword evidence="10" id="KW-0488">Methylation</keyword>
<evidence type="ECO:0000256" key="14">
    <source>
        <dbReference type="ARBA" id="ARBA00022737"/>
    </source>
</evidence>
<dbReference type="PANTHER" id="PTHR46769:SF1">
    <property type="entry name" value="FIBROCYSTIN"/>
    <property type="match status" value="1"/>
</dbReference>
<dbReference type="FunFam" id="2.60.40.10:FF:001171">
    <property type="entry name" value="PKHD1, fibrocystin/polyductin"/>
    <property type="match status" value="1"/>
</dbReference>
<evidence type="ECO:0000256" key="27">
    <source>
        <dbReference type="SAM" id="MobiDB-lite"/>
    </source>
</evidence>
<dbReference type="GO" id="GO:0005886">
    <property type="term" value="C:plasma membrane"/>
    <property type="evidence" value="ECO:0007669"/>
    <property type="project" value="UniProtKB-SubCell"/>
</dbReference>
<dbReference type="GO" id="GO:0030527">
    <property type="term" value="F:structural constituent of chromatin"/>
    <property type="evidence" value="ECO:0007669"/>
    <property type="project" value="InterPro"/>
</dbReference>
<evidence type="ECO:0000256" key="22">
    <source>
        <dbReference type="ARBA" id="ARBA00023269"/>
    </source>
</evidence>
<dbReference type="GO" id="GO:0003677">
    <property type="term" value="F:DNA binding"/>
    <property type="evidence" value="ECO:0007669"/>
    <property type="project" value="UniProtKB-KW"/>
</dbReference>
<feature type="region of interest" description="Disordered" evidence="27">
    <location>
        <begin position="3733"/>
        <end position="3773"/>
    </location>
</feature>
<evidence type="ECO:0000256" key="7">
    <source>
        <dbReference type="ARBA" id="ARBA00006564"/>
    </source>
</evidence>
<dbReference type="InterPro" id="IPR006626">
    <property type="entry name" value="PbH1"/>
</dbReference>
<keyword evidence="14" id="KW-0677">Repeat</keyword>
<keyword evidence="20" id="KW-0325">Glycoprotein</keyword>
<sequence>MSGRGKGGKGLGKGGAKRHRKVLRDNIQGITKPAIRRLARRGGVKRTSGLIYEETRGVLKVFLENVIRDAVTYTEHAKRKTVTAMDVVYALKRQGRTLYGFGVPCLNIHIEPEEGSLAGGTWITVIFDGLELGLLHPANGSQLEIHLVNVALPTLPSIPCDVSPVFLDVPAVMCRTRSLLPEAQEGVYSLEVQAGGQVVGSPHPGPQDSRTFKFSRAQTPIVYKVNPPSGVPGKLIHVYGWIITGRSETFDFDAEYIDSPLILEAQGDQWITPCSLVNRQTGSRYPIQEDHGLGTLQCRVEGNYIGSQNVSFSVFNKGKSVIHKDAWLVSAKQDLFLYQTYSEILSVFPETGSLGGRTDIIIIGDFFDNPAQVTIAGIPCDIRHVSPRRIECTTRAPSKGARLSAPQAGNRGLLFEVGDASEDLDLTEATPGYSWQIVPNASSPSGFWSKEGQPFRARLRGFFVAPETNNYTFWIQADNQASLYFSWSEDLRTKVKMASIRVGTADWFDSWEQNGSDKTQQQKTPKLELLGGARYYLEAEHRGRAPSSGVRIGVQIHNTWLNPDVVSTYLREKHQIRAWAQRLPEIQMLTLSGTGNFFLTWDNVSSQPIPANATAHQIQTAIEELLAVKCKLEPLSANILLWLGFEQGLEGSTSDGHLTSGTEPFCGRFSLHQPRHLVLTPPAVQKVYRLDQYTHLCLAYRGHENTTLKMTVSFTIGLQNPVKNITCDWSLLGTSPNWQFTCTDLWKTCVHHSSHLQLPPANSPVLVHQIDLLPLSPEMGMFYVDEIIIADTNLTVSQADTGTARPGGNLLELLSVVGSPPVYNVTSWLAGCGLELPLITASAVPTEGAEEGSRLVQVTTQRLQRTSPPLGGHFRIQLSNTAIPGVPVHISASHLQKLLQTSADDFTSRYLNVSDFTVTEDLKSCYEHVWTFSWSSRVGDLPNFIKVSNENLTGVNPAVTTRVVYDGGVFLGPIFGDMLVTANQHTQVVVRVNDIPAYCSGSCAFQYLEGSTPQVYSVWYALDDMDLLVYITGTSFSGDYKALQVTVNKTSCNVIFSNQTNVVCQTSLLPVGVHQISMLVRPSGLAINASGGDLFLNVEPRLDTVEPSRAADIGGLWATIRGSGLDNVNLVLFGSQSCVINVTTSNSRRIQCKVPSKGEDGPTVNVTVILGGHPVVLAMAFTYVSSLNPVIVSLSRNGSSIAGGEILSIGMLLPVNHSDLDAEVRIGDTRAWVLAQTPQGLEVVLPPLPAGLHGISVSINGVHIHAQGVHLHIQYITEVFSIQPCCGSLVGGTILSISGRGFSRDQALLWVLVGNRSCDIVNSTETSIWCETPPPAPLPLSAPVPVEVWAGSKPFPHRPSPHLVGKGFTFMYEVAATPVVTAMRGEVTNHSLRLYVEGQNLFDSVVLLGNLSCDLQTPSPGSNLSPAGCAFPLDTLEAGLYPLQVHQRQMGFANMSAVPQQCVVMPQITSIFPTRGSTCGGTVLTVRGLALRSSRGSVEVDLSGPFTCVILSLGDQTVLCRITPVGDPLPGTSFALNVTILVNGLPSTCQGNCTLFLCEETTPIVDDWTTNISGSLTTVLVRGQRLGITADEPVVFVDDRLACTVAFRNASHVACWISDLSPGPHYLSVFHARYGYACSGNLSRHFHVWPQVFHYFPKNFSLHGGSLLTLEGIALKGLNSTLVYIGQQACLTVSLGSELIQCAVPAGNGSAALVIEVDGLSYQMGVIGYSSAFTPELLSVSQTEDVLTFSVARISGAANVDIFIGMSPCVGVSGNHTLLHCVVPSLPTGEYQVRGYDRMRGWASSILVFTSRVTITAVTENFGRLGGRLVHVFGAGFSPGNISAAVCGAPCQVLANATVSAFSCLVLPLDVSLASLCDLRPEEEDCETASCSYVHCDLIITVGTESLPESWPYFYICEESSRCLLARDHWTESILPSFSGLFISPKVERDEVLIYNSSCTITMETEAKMECETPNQPITAKITEIRKSRGQNTQGNFIFQFCGRWSRAHSWFPQRPPQEGDNVTVEKGQLLLLDTNTSILNFLHVKGGKLIFLDLGPIELRTHSILVSDGGELRIGSEDKPFQGKARIKLYGSSYSARFFPYGVKFLAVRNGTLSLHGSLPEVVVTHLRAAANAHDTVLALEDAVDWHAGDEVLVISGMGAEDAKPKEEIVTVETVHSTDLQLRSPLRYSHNSTEKWVAGEHHVLKVMLVLLSRSITIQGNLTDERVQFLASCQGTNASEGDLQNCLYSKSEKMLGSRDLGARVIVQSFPEEPSRVQLKGVQFRDLGQAFHEHVSSLMLVGAMRGSYVQDCTVWRSFSRGLSMSQTSGLKVDSNVFYDISGHALLVGKMLGRVHFNYVGKSPFLKLDWSEQGNIIRNNVIIRVSGAEGLSSPEVVTPSGIYIRHPTNVIEGNRVFAAGYGYFFHLVTNQTSQAPLLSFTRNSAHSCTRSGLFVYPKFQPPWDNSAGSTLFQNFTVWGSAGGAQIFRSSNLHLKNFQVYACRDFGIDVLESDANTSITDSLLLGHFAHKANLCMSAGIKSPRRWELRVSNTTFVNFDLTHCVAIRTCSGCSQGQGGFTVKTNQLKFMNSPNLVAFPSPHAAILEDLDGSLSGKNRSHILASVETLPASCVVKASFSQLVHGSVCEENVLFHRMSIGLASALKVSQDLTITDSRNKTTTVSYVHDTLSNPYGWMALLLDQETYSLRFESLWTSSALQYSATFDNFAPGNYLLLVHTDVWVYPDILIKCGSHVGRSLSSLPSPGQDQGCDWFFDSQLRQLTYLVSGEGQVKVVLQVRKGVDPTISASASVPESVLKWSLPEAWEGVAEGWGGHSGASPGPGEDVLILSNRTVLVDTDLPPLRGLYVMGTLEFPVDRSNVLSVACMLIAGGELRVGTSENPLEKEKKLLILLRASEGVFCDRFSGIHIDPGTIGVFGKVQLHSAYPKKSWTRLGADIASGNERIIVEDAVDWRPHDKIVLSSSSYEPHEAEVLTVKEVRGHHIRIHERLRHRHTGSAHVMEGGRHIRLAAEVGLLTRNIQIQGDTSCRGGLLVGSFRKSSVEEFSDVTFSSFVKSCYSDDLDVCILPNAENTGIVPPIMAERTSMLKIKDKNKFYFPPLPTRKDLETLVCSESDCESPGKYLFKDLDGRALGLPPPVSVFPRTEGEWTGSFFNTGTFREEQKCTYRPLINGYICKQTDPVILILDSADTTWAMQKLYPVVSVTSGFVDTFSSINASAPCSISRSVSAFYSIVPTRKITKVCFVDQTPDVLHFFLLGNKNTSKLLLAVFYHELQSPYVFSGDRFIPPTPVHSTSSLLNESIGSNYFSITDNLLYVVLQGEKPIEIRSSVSIHLALNVMFSVLEKGWEIVILERLTVFLQINQDQIRFIHQMPGNEATLKAMADSRAKRKRNCPTVTCTSHDRVGQRRPLMVEMSSYRDLPTMEMISKVMVIEIGDLPTVRNAGLTPSLSSNKLQNLAHQVIIAQQTGLLESVLNMTIGALLVTQSKGIIGYGNTSSFKTGNLIYVRPYGLSVLVQPSDGEVGKELTVQPQLVFLDKQNRRVESLGPPSEPWVISVSLEGTLDSVLRGCTHAETQDGYVSFSNLAVLISGSNWHFIFTVTSPPGVNFTARSRSFAVLPVTPSERSTIIMAASLCSGVSWLALCCLVCCWFKKSKTRKIKNEEISETQTSDQRNHSHVSPKHQGSQVETEKEVTMMAEDLRMKVMLAKLNQLPHQSLNGVSRRKVSHRVVREEGGSREEAAVPAPSITSVTSPRNTCTPGSPAQQVYLQESGGWKGAQEQVLRYQLAGQDQLLLLCPDLRRERQRLQGQSQLGKGHISLGLSQEKPGSCGATEAFCLHSVHPEAVQEQL</sequence>
<keyword evidence="15" id="KW-0164">Citrullination</keyword>
<comment type="caution">
    <text evidence="31">The sequence shown here is derived from an EMBL/GenBank/DDBJ whole genome shotgun (WGS) entry which is preliminary data.</text>
</comment>
<dbReference type="GO" id="GO:0000786">
    <property type="term" value="C:nucleosome"/>
    <property type="evidence" value="ECO:0007669"/>
    <property type="project" value="UniProtKB-KW"/>
</dbReference>
<feature type="domain" description="G8" evidence="29">
    <location>
        <begin position="2009"/>
        <end position="2130"/>
    </location>
</feature>
<evidence type="ECO:0000256" key="4">
    <source>
        <dbReference type="ARBA" id="ARBA00004236"/>
    </source>
</evidence>
<dbReference type="Gene3D" id="2.160.20.10">
    <property type="entry name" value="Single-stranded right-handed beta-helix, Pectin lyase-like"/>
    <property type="match status" value="1"/>
</dbReference>
<dbReference type="FunFam" id="1.10.20.10:FF:000002">
    <property type="entry name" value="Histone H4"/>
    <property type="match status" value="1"/>
</dbReference>
<accession>A0A6B0SD33</accession>
<dbReference type="GO" id="GO:0042995">
    <property type="term" value="C:cell projection"/>
    <property type="evidence" value="ECO:0007669"/>
    <property type="project" value="UniProtKB-SubCell"/>
</dbReference>
<evidence type="ECO:0000256" key="13">
    <source>
        <dbReference type="ARBA" id="ARBA00022729"/>
    </source>
</evidence>
<name>A0A6B0SD33_9CETA</name>
<evidence type="ECO:0000259" key="30">
    <source>
        <dbReference type="PROSITE" id="PS51820"/>
    </source>
</evidence>
<evidence type="ECO:0000256" key="25">
    <source>
        <dbReference type="ARBA" id="ARBA00046644"/>
    </source>
</evidence>
<evidence type="ECO:0000256" key="18">
    <source>
        <dbReference type="ARBA" id="ARBA00023125"/>
    </source>
</evidence>
<keyword evidence="16 28" id="KW-1133">Transmembrane helix</keyword>
<evidence type="ECO:0000256" key="26">
    <source>
        <dbReference type="RuleBase" id="RU000528"/>
    </source>
</evidence>
<dbReference type="Pfam" id="PF01833">
    <property type="entry name" value="TIG"/>
    <property type="match status" value="8"/>
</dbReference>
<keyword evidence="11" id="KW-1017">Isopeptide bond</keyword>
<dbReference type="Gene3D" id="1.10.20.10">
    <property type="entry name" value="Histone, subunit A"/>
    <property type="match status" value="1"/>
</dbReference>
<dbReference type="FunFam" id="2.60.40.10:FF:000889">
    <property type="entry name" value="fibrocystin isoform X1"/>
    <property type="match status" value="1"/>
</dbReference>
<dbReference type="InterPro" id="IPR019316">
    <property type="entry name" value="G8_domain"/>
</dbReference>
<gene>
    <name evidence="31" type="ORF">E5288_WYG013836</name>
</gene>
<dbReference type="SMART" id="SM00429">
    <property type="entry name" value="IPT"/>
    <property type="match status" value="5"/>
</dbReference>
<comment type="similarity">
    <text evidence="7 26">Belongs to the histone H4 family.</text>
</comment>
<evidence type="ECO:0000313" key="31">
    <source>
        <dbReference type="EMBL" id="MXQ97834.1"/>
    </source>
</evidence>
<feature type="domain" description="G8" evidence="29">
    <location>
        <begin position="2825"/>
        <end position="2951"/>
    </location>
</feature>
<dbReference type="Pfam" id="PF10162">
    <property type="entry name" value="G8"/>
    <property type="match status" value="2"/>
</dbReference>
<keyword evidence="17" id="KW-0007">Acetylation</keyword>
<dbReference type="InterPro" id="IPR037524">
    <property type="entry name" value="PA14/GLEYA"/>
</dbReference>
<evidence type="ECO:0000256" key="8">
    <source>
        <dbReference type="ARBA" id="ARBA00022454"/>
    </source>
</evidence>
<evidence type="ECO:0000256" key="23">
    <source>
        <dbReference type="ARBA" id="ARBA00023273"/>
    </source>
</evidence>
<dbReference type="SMART" id="SM00417">
    <property type="entry name" value="H4"/>
    <property type="match status" value="1"/>
</dbReference>
<feature type="region of interest" description="Disordered" evidence="27">
    <location>
        <begin position="3675"/>
        <end position="3703"/>
    </location>
</feature>
<dbReference type="GO" id="GO:0046982">
    <property type="term" value="F:protein heterodimerization activity"/>
    <property type="evidence" value="ECO:0007669"/>
    <property type="project" value="InterPro"/>
</dbReference>
<dbReference type="InterPro" id="IPR001951">
    <property type="entry name" value="Histone_H4"/>
</dbReference>
<evidence type="ECO:0000256" key="12">
    <source>
        <dbReference type="ARBA" id="ARBA00022692"/>
    </source>
</evidence>
<dbReference type="CDD" id="cd22912">
    <property type="entry name" value="HFD_H4"/>
    <property type="match status" value="1"/>
</dbReference>
<evidence type="ECO:0000256" key="19">
    <source>
        <dbReference type="ARBA" id="ARBA00023136"/>
    </source>
</evidence>
<dbReference type="GO" id="GO:0005634">
    <property type="term" value="C:nucleus"/>
    <property type="evidence" value="ECO:0007669"/>
    <property type="project" value="UniProtKB-SubCell"/>
</dbReference>
<dbReference type="InterPro" id="IPR012334">
    <property type="entry name" value="Pectin_lyas_fold"/>
</dbReference>
<dbReference type="PROSITE" id="PS51484">
    <property type="entry name" value="G8"/>
    <property type="match status" value="2"/>
</dbReference>
<dbReference type="SMART" id="SM01225">
    <property type="entry name" value="G8"/>
    <property type="match status" value="2"/>
</dbReference>
<evidence type="ECO:0000256" key="2">
    <source>
        <dbReference type="ARBA" id="ARBA00004123"/>
    </source>
</evidence>
<dbReference type="InterPro" id="IPR002909">
    <property type="entry name" value="IPT_dom"/>
</dbReference>
<evidence type="ECO:0000256" key="9">
    <source>
        <dbReference type="ARBA" id="ARBA00022475"/>
    </source>
</evidence>
<evidence type="ECO:0000256" key="11">
    <source>
        <dbReference type="ARBA" id="ARBA00022499"/>
    </source>
</evidence>
<dbReference type="SUPFAM" id="SSF47113">
    <property type="entry name" value="Histone-fold"/>
    <property type="match status" value="1"/>
</dbReference>
<evidence type="ECO:0000259" key="29">
    <source>
        <dbReference type="PROSITE" id="PS51484"/>
    </source>
</evidence>
<comment type="subunit">
    <text evidence="25">The nucleosome is a histone octamer containing two molecules each of H2A, H2B, H3 and H4 assembled in one H3-H4 heterotetramer and two H2A-H2B heterodimers. The octamer wraps approximately 147 bp of DNA. Found in a co-chaperone complex with DNJC9, MCM2 and histone H3.3-H4 dimers. Within the complex, interacts with DNJC9 (via C-terminus); the interaction is direct. Interacts with NASP; NASP is a histone chaperone that stabilizes and maintains a soluble pool of Histone H3-H4 dimers.</text>
</comment>
<protein>
    <recommendedName>
        <fullName evidence="26">Histone H4</fullName>
    </recommendedName>
</protein>
<dbReference type="PROSITE" id="PS00047">
    <property type="entry name" value="HISTONE_H4"/>
    <property type="match status" value="1"/>
</dbReference>
<dbReference type="SMART" id="SM00710">
    <property type="entry name" value="PbH1"/>
    <property type="match status" value="7"/>
</dbReference>
<evidence type="ECO:0000313" key="32">
    <source>
        <dbReference type="Proteomes" id="UP000322234"/>
    </source>
</evidence>
<feature type="transmembrane region" description="Helical" evidence="28">
    <location>
        <begin position="3641"/>
        <end position="3664"/>
    </location>
</feature>
<keyword evidence="18 26" id="KW-0238">DNA-binding</keyword>
<evidence type="ECO:0000256" key="20">
    <source>
        <dbReference type="ARBA" id="ARBA00023180"/>
    </source>
</evidence>
<reference evidence="31" key="1">
    <citation type="submission" date="2019-10" db="EMBL/GenBank/DDBJ databases">
        <title>The sequence and de novo assembly of the wild yak genome.</title>
        <authorList>
            <person name="Liu Y."/>
        </authorList>
    </citation>
    <scope>NUCLEOTIDE SEQUENCE [LARGE SCALE GENOMIC DNA]</scope>
    <source>
        <strain evidence="31">WY2019</strain>
    </source>
</reference>